<evidence type="ECO:0000256" key="6">
    <source>
        <dbReference type="SAM" id="Phobius"/>
    </source>
</evidence>
<feature type="transmembrane region" description="Helical" evidence="6">
    <location>
        <begin position="452"/>
        <end position="474"/>
    </location>
</feature>
<evidence type="ECO:0000256" key="1">
    <source>
        <dbReference type="ARBA" id="ARBA00004651"/>
    </source>
</evidence>
<feature type="transmembrane region" description="Helical" evidence="6">
    <location>
        <begin position="761"/>
        <end position="780"/>
    </location>
</feature>
<keyword evidence="10" id="KW-1185">Reference proteome</keyword>
<feature type="domain" description="ABC3 transporter permease C-terminal" evidence="7">
    <location>
        <begin position="360"/>
        <end position="477"/>
    </location>
</feature>
<dbReference type="STRING" id="1302272.FC96_GL002268"/>
<gene>
    <name evidence="9" type="ORF">FC96_GL002268</name>
</gene>
<keyword evidence="3 6" id="KW-0812">Transmembrane</keyword>
<keyword evidence="2" id="KW-1003">Cell membrane</keyword>
<dbReference type="Proteomes" id="UP000050911">
    <property type="component" value="Unassembled WGS sequence"/>
</dbReference>
<name>A0A0R1HVC4_9LACO</name>
<dbReference type="OrthoDB" id="5137249at2"/>
<dbReference type="PANTHER" id="PTHR30287">
    <property type="entry name" value="MEMBRANE COMPONENT OF PREDICTED ABC SUPERFAMILY METABOLITE UPTAKE TRANSPORTER"/>
    <property type="match status" value="1"/>
</dbReference>
<dbReference type="InterPro" id="IPR003838">
    <property type="entry name" value="ABC3_permease_C"/>
</dbReference>
<dbReference type="GO" id="GO:0005886">
    <property type="term" value="C:plasma membrane"/>
    <property type="evidence" value="ECO:0007669"/>
    <property type="project" value="UniProtKB-SubCell"/>
</dbReference>
<feature type="domain" description="ABC3 transporter permease C-terminal" evidence="7">
    <location>
        <begin position="764"/>
        <end position="880"/>
    </location>
</feature>
<feature type="transmembrane region" description="Helical" evidence="6">
    <location>
        <begin position="814"/>
        <end position="835"/>
    </location>
</feature>
<accession>A0A0R1HVC4</accession>
<dbReference type="Pfam" id="PF12704">
    <property type="entry name" value="MacB_PCD"/>
    <property type="match status" value="1"/>
</dbReference>
<organism evidence="9 10">
    <name type="scientific">Secundilactobacillus kimchicus JCM 15530</name>
    <dbReference type="NCBI Taxonomy" id="1302272"/>
    <lineage>
        <taxon>Bacteria</taxon>
        <taxon>Bacillati</taxon>
        <taxon>Bacillota</taxon>
        <taxon>Bacilli</taxon>
        <taxon>Lactobacillales</taxon>
        <taxon>Lactobacillaceae</taxon>
        <taxon>Secundilactobacillus</taxon>
    </lineage>
</organism>
<dbReference type="RefSeq" id="WP_056942731.1">
    <property type="nucleotide sequence ID" value="NZ_AZCX01000006.1"/>
</dbReference>
<evidence type="ECO:0000256" key="4">
    <source>
        <dbReference type="ARBA" id="ARBA00022989"/>
    </source>
</evidence>
<evidence type="ECO:0000313" key="9">
    <source>
        <dbReference type="EMBL" id="KRK47780.1"/>
    </source>
</evidence>
<comment type="caution">
    <text evidence="9">The sequence shown here is derived from an EMBL/GenBank/DDBJ whole genome shotgun (WGS) entry which is preliminary data.</text>
</comment>
<feature type="transmembrane region" description="Helical" evidence="6">
    <location>
        <begin position="526"/>
        <end position="546"/>
    </location>
</feature>
<proteinExistence type="predicted"/>
<dbReference type="InterPro" id="IPR038766">
    <property type="entry name" value="Membrane_comp_ABC_pdt"/>
</dbReference>
<dbReference type="AlphaFoldDB" id="A0A0R1HVC4"/>
<keyword evidence="4 6" id="KW-1133">Transmembrane helix</keyword>
<dbReference type="EMBL" id="AZCX01000006">
    <property type="protein sequence ID" value="KRK47780.1"/>
    <property type="molecule type" value="Genomic_DNA"/>
</dbReference>
<keyword evidence="5 6" id="KW-0472">Membrane</keyword>
<evidence type="ECO:0000256" key="2">
    <source>
        <dbReference type="ARBA" id="ARBA00022475"/>
    </source>
</evidence>
<evidence type="ECO:0000313" key="10">
    <source>
        <dbReference type="Proteomes" id="UP000050911"/>
    </source>
</evidence>
<protein>
    <submittedName>
        <fullName evidence="9">Efflux ABC transporter, permease protein</fullName>
    </submittedName>
</protein>
<feature type="transmembrane region" description="Helical" evidence="6">
    <location>
        <begin position="855"/>
        <end position="874"/>
    </location>
</feature>
<dbReference type="InterPro" id="IPR025857">
    <property type="entry name" value="MacB_PCD"/>
</dbReference>
<comment type="subcellular location">
    <subcellularLocation>
        <location evidence="1">Cell membrane</location>
        <topology evidence="1">Multi-pass membrane protein</topology>
    </subcellularLocation>
</comment>
<evidence type="ECO:0000256" key="5">
    <source>
        <dbReference type="ARBA" id="ARBA00023136"/>
    </source>
</evidence>
<evidence type="ECO:0000259" key="7">
    <source>
        <dbReference type="Pfam" id="PF02687"/>
    </source>
</evidence>
<sequence>MKSILNHNINREFKFSIGRFISIIILLALGTFVLVGLKVTGFDMRQSANNYYAQQHLADAQVTSNTGISHADQEAIRNLGHVKTVEFTTYRDAVIKGGHDAIRLQAKTKKLSTNAVVKGRLPEKNNEIALSNSERHHYKIGDTFKVVDNNGKSSVTGLQNTRFTVVGFVNSSVNLQKNKLGSTTAGTGQIATFAVVNKDVFSSATPTLAEITYDNTSGPAYSEKFESQVQKNVDQAQSKLNTMAKSATTKTLNRLNVQSRQIKTAQSRLTYQMTTLKGELAELKTSNGTGQQRTKLKQTQRKLAAEQQKLATEATTISTAKRQLTSGSGVVYQIQSRNDFVAGYNQFGEDADRIDSLSNSFPIIFFAVAILVTLTTMSRMAEQKRIELGTLRALGYTKYDAMKVFLLYGVLAGLIGSIIGSIFGTSFLPTKIFEAYAANVIIPNFETSPSTLWITISVVISILVATLPALVVAARSLREVPATLMLPKPPKKGTKVLLERLPFIWNHFSFNYKVTVRNLARYKSRMFMTIIGVLGCTALLVTGFGIRDSLTGLVSSQYQNIVHYDLIGVYNSQASSQSISDYKKVVDHLDGVKSKTNVYYESMTTRPKGTDTNQSISMIVPQNTAQFGTYVTLQNPTTKAKLRLGNNGAIVTEKLAKLTGVHQGDYLTIENVTGDKTRVKIAGISKMYAGHNLYMSSTYYRKAFGEAYATNAVMLRLKDRSSSNSDRVSSQLNQQKAALTTIQSDDVKTMINNILHGLNNLVLIITIAASALAFVVLFTLTNINVSERIRELSTIKVLGFYPFEVIMYVYRETLFLTLIGILTGYVGGAWLHQYIMQTLPPATAMVDMTLRWTNIGISGGLTLLFSILVMAMMARKISQIDMLEALKSVD</sequence>
<dbReference type="PATRIC" id="fig|1302272.5.peg.2315"/>
<dbReference type="Pfam" id="PF02687">
    <property type="entry name" value="FtsX"/>
    <property type="match status" value="2"/>
</dbReference>
<dbReference type="PANTHER" id="PTHR30287:SF1">
    <property type="entry name" value="INNER MEMBRANE PROTEIN"/>
    <property type="match status" value="1"/>
</dbReference>
<evidence type="ECO:0000256" key="3">
    <source>
        <dbReference type="ARBA" id="ARBA00022692"/>
    </source>
</evidence>
<feature type="domain" description="MacB-like periplasmic core" evidence="8">
    <location>
        <begin position="527"/>
        <end position="723"/>
    </location>
</feature>
<evidence type="ECO:0000259" key="8">
    <source>
        <dbReference type="Pfam" id="PF12704"/>
    </source>
</evidence>
<feature type="transmembrane region" description="Helical" evidence="6">
    <location>
        <begin position="20"/>
        <end position="37"/>
    </location>
</feature>
<feature type="transmembrane region" description="Helical" evidence="6">
    <location>
        <begin position="402"/>
        <end position="423"/>
    </location>
</feature>
<feature type="transmembrane region" description="Helical" evidence="6">
    <location>
        <begin position="361"/>
        <end position="381"/>
    </location>
</feature>
<reference evidence="9 10" key="1">
    <citation type="journal article" date="2015" name="Genome Announc.">
        <title>Expanding the biotechnology potential of lactobacilli through comparative genomics of 213 strains and associated genera.</title>
        <authorList>
            <person name="Sun Z."/>
            <person name="Harris H.M."/>
            <person name="McCann A."/>
            <person name="Guo C."/>
            <person name="Argimon S."/>
            <person name="Zhang W."/>
            <person name="Yang X."/>
            <person name="Jeffery I.B."/>
            <person name="Cooney J.C."/>
            <person name="Kagawa T.F."/>
            <person name="Liu W."/>
            <person name="Song Y."/>
            <person name="Salvetti E."/>
            <person name="Wrobel A."/>
            <person name="Rasinkangas P."/>
            <person name="Parkhill J."/>
            <person name="Rea M.C."/>
            <person name="O'Sullivan O."/>
            <person name="Ritari J."/>
            <person name="Douillard F.P."/>
            <person name="Paul Ross R."/>
            <person name="Yang R."/>
            <person name="Briner A.E."/>
            <person name="Felis G.E."/>
            <person name="de Vos W.M."/>
            <person name="Barrangou R."/>
            <person name="Klaenhammer T.R."/>
            <person name="Caufield P.W."/>
            <person name="Cui Y."/>
            <person name="Zhang H."/>
            <person name="O'Toole P.W."/>
        </authorList>
    </citation>
    <scope>NUCLEOTIDE SEQUENCE [LARGE SCALE GENOMIC DNA]</scope>
    <source>
        <strain evidence="9 10">JCM 15530</strain>
    </source>
</reference>